<evidence type="ECO:0000256" key="1">
    <source>
        <dbReference type="SAM" id="MobiDB-lite"/>
    </source>
</evidence>
<accession>A0A1E5Q044</accession>
<dbReference type="Proteomes" id="UP000095705">
    <property type="component" value="Unassembled WGS sequence"/>
</dbReference>
<keyword evidence="3" id="KW-1185">Reference proteome</keyword>
<comment type="caution">
    <text evidence="2">The sequence shown here is derived from an EMBL/GenBank/DDBJ whole genome shotgun (WGS) entry which is preliminary data.</text>
</comment>
<proteinExistence type="predicted"/>
<feature type="region of interest" description="Disordered" evidence="1">
    <location>
        <begin position="1"/>
        <end position="109"/>
    </location>
</feature>
<dbReference type="AlphaFoldDB" id="A0A1E5Q044"/>
<feature type="compositionally biased region" description="Low complexity" evidence="1">
    <location>
        <begin position="57"/>
        <end position="66"/>
    </location>
</feature>
<reference evidence="2 3" key="1">
    <citation type="submission" date="2016-08" db="EMBL/GenBank/DDBJ databases">
        <title>The complete genome of Streptomyces subrutilus 10-1-1.</title>
        <authorList>
            <person name="Chen X."/>
        </authorList>
    </citation>
    <scope>NUCLEOTIDE SEQUENCE [LARGE SCALE GENOMIC DNA]</scope>
    <source>
        <strain evidence="2 3">10-1-1</strain>
    </source>
</reference>
<feature type="compositionally biased region" description="Basic and acidic residues" evidence="1">
    <location>
        <begin position="77"/>
        <end position="93"/>
    </location>
</feature>
<dbReference type="RefSeq" id="WP_069923238.1">
    <property type="nucleotide sequence ID" value="NZ_MEHK01000001.1"/>
</dbReference>
<feature type="compositionally biased region" description="Basic and acidic residues" evidence="1">
    <location>
        <begin position="7"/>
        <end position="47"/>
    </location>
</feature>
<name>A0A1E5Q044_9ACTN</name>
<dbReference type="OrthoDB" id="8759311at2"/>
<gene>
    <name evidence="2" type="ORF">BGK67_30365</name>
</gene>
<sequence>MPRGSSAKRERQYEHIKESGEKRGMSDDRAKEMASRTVNKERARAGESKTASRSSTQGKSASQRGGQKSGGGGGSSERTKDELYQEAKKRGVEGRSTMTKQQLKTALGR</sequence>
<feature type="compositionally biased region" description="Polar residues" evidence="1">
    <location>
        <begin position="96"/>
        <end position="109"/>
    </location>
</feature>
<evidence type="ECO:0000313" key="3">
    <source>
        <dbReference type="Proteomes" id="UP000095705"/>
    </source>
</evidence>
<dbReference type="STRING" id="36818.BGK67_30365"/>
<protein>
    <submittedName>
        <fullName evidence="2">Plasmid stabilization protein</fullName>
    </submittedName>
</protein>
<dbReference type="EMBL" id="MEHK01000001">
    <property type="protein sequence ID" value="OEJ35050.1"/>
    <property type="molecule type" value="Genomic_DNA"/>
</dbReference>
<evidence type="ECO:0000313" key="2">
    <source>
        <dbReference type="EMBL" id="OEJ35050.1"/>
    </source>
</evidence>
<organism evidence="2 3">
    <name type="scientific">Streptomyces subrutilus</name>
    <dbReference type="NCBI Taxonomy" id="36818"/>
    <lineage>
        <taxon>Bacteria</taxon>
        <taxon>Bacillati</taxon>
        <taxon>Actinomycetota</taxon>
        <taxon>Actinomycetes</taxon>
        <taxon>Kitasatosporales</taxon>
        <taxon>Streptomycetaceae</taxon>
        <taxon>Streptomyces</taxon>
    </lineage>
</organism>